<dbReference type="Gene3D" id="2.60.40.4070">
    <property type="match status" value="1"/>
</dbReference>
<feature type="non-terminal residue" evidence="3">
    <location>
        <position position="1"/>
    </location>
</feature>
<dbReference type="Proteomes" id="UP000319771">
    <property type="component" value="Unassembled WGS sequence"/>
</dbReference>
<evidence type="ECO:0000256" key="2">
    <source>
        <dbReference type="ARBA" id="ARBA00022737"/>
    </source>
</evidence>
<dbReference type="AlphaFoldDB" id="A0A538TZ25"/>
<accession>A0A538TZ25</accession>
<evidence type="ECO:0000313" key="3">
    <source>
        <dbReference type="EMBL" id="TMQ68905.1"/>
    </source>
</evidence>
<dbReference type="SUPFAM" id="SSF50965">
    <property type="entry name" value="Galactose oxidase, central domain"/>
    <property type="match status" value="2"/>
</dbReference>
<reference evidence="3 4" key="1">
    <citation type="journal article" date="2019" name="Nat. Microbiol.">
        <title>Mediterranean grassland soil C-N compound turnover is dependent on rainfall and depth, and is mediated by genomically divergent microorganisms.</title>
        <authorList>
            <person name="Diamond S."/>
            <person name="Andeer P.F."/>
            <person name="Li Z."/>
            <person name="Crits-Christoph A."/>
            <person name="Burstein D."/>
            <person name="Anantharaman K."/>
            <person name="Lane K.R."/>
            <person name="Thomas B.C."/>
            <person name="Pan C."/>
            <person name="Northen T.R."/>
            <person name="Banfield J.F."/>
        </authorList>
    </citation>
    <scope>NUCLEOTIDE SEQUENCE [LARGE SCALE GENOMIC DNA]</scope>
    <source>
        <strain evidence="3">WS_11</strain>
    </source>
</reference>
<protein>
    <recommendedName>
        <fullName evidence="5">T9SS type A sorting domain-containing protein</fullName>
    </recommendedName>
</protein>
<comment type="caution">
    <text evidence="3">The sequence shown here is derived from an EMBL/GenBank/DDBJ whole genome shotgun (WGS) entry which is preliminary data.</text>
</comment>
<proteinExistence type="predicted"/>
<keyword evidence="1" id="KW-0880">Kelch repeat</keyword>
<evidence type="ECO:0000313" key="4">
    <source>
        <dbReference type="Proteomes" id="UP000319771"/>
    </source>
</evidence>
<dbReference type="Gene3D" id="2.120.10.80">
    <property type="entry name" value="Kelch-type beta propeller"/>
    <property type="match status" value="3"/>
</dbReference>
<evidence type="ECO:0008006" key="5">
    <source>
        <dbReference type="Google" id="ProtNLM"/>
    </source>
</evidence>
<organism evidence="3 4">
    <name type="scientific">Eiseniibacteriota bacterium</name>
    <dbReference type="NCBI Taxonomy" id="2212470"/>
    <lineage>
        <taxon>Bacteria</taxon>
        <taxon>Candidatus Eiseniibacteriota</taxon>
    </lineage>
</organism>
<name>A0A538TZ25_UNCEI</name>
<dbReference type="InterPro" id="IPR015915">
    <property type="entry name" value="Kelch-typ_b-propeller"/>
</dbReference>
<dbReference type="PANTHER" id="PTHR46093:SF18">
    <property type="entry name" value="FIBRONECTIN TYPE-III DOMAIN-CONTAINING PROTEIN"/>
    <property type="match status" value="1"/>
</dbReference>
<dbReference type="InterPro" id="IPR011043">
    <property type="entry name" value="Gal_Oxase/kelch_b-propeller"/>
</dbReference>
<dbReference type="EMBL" id="VBPB01000363">
    <property type="protein sequence ID" value="TMQ68905.1"/>
    <property type="molecule type" value="Genomic_DNA"/>
</dbReference>
<sequence>WYADHAVWSLAFSGGPAWDVVPSPTSVSFANHSTIYDPVRDRLVVYGGDGSNTVWTLGLSGDTGWHAVTPAGVPPQPRSGHAAVHDPVRDRMIVLGGTSTLDARIVTLSLAAGMSWGGRSLALTPPAARYLHSAIYDPVRDCMITFGGTTDSDVWVFSFSGGGRWDRMLVTGKRPSARSAHAATYDPVRDRMIVYGGHDSAGNLNDVWALSLGGRPTWTQLLPAGGPPPVFPPCSAIYDPVRDRLLVFGGYVDDVWALTLTETPTWSVLPVSGERPPARGGHTAIYDPVRDRMLVYGGEVIDAIGDERVWALSLTGNPSWSDITPAFSPPKRAFHTSIYDSRRDRMVIFGGRWEDYQATYPWDNLADTWALSLGPSPADGYWYTLGPGIPPDPRMGHAAIYDPVRDRMVVWGGMAYLPGWQVPVNGPLPRNDMKSLAWSAPTAPDPARFTGVRGRDEGGLRLGRLWPNPSRGETVVELELDRPGRITVDAFDLGGSLVRRLADSQFAAGPHTLSWRGDDQLRHAVGPGVYFVRARSQGAAVTRRVVRVR</sequence>
<dbReference type="Pfam" id="PF24681">
    <property type="entry name" value="Kelch_KLHDC2_KLHL20_DRC7"/>
    <property type="match status" value="1"/>
</dbReference>
<keyword evidence="2" id="KW-0677">Repeat</keyword>
<evidence type="ECO:0000256" key="1">
    <source>
        <dbReference type="ARBA" id="ARBA00022441"/>
    </source>
</evidence>
<dbReference type="PANTHER" id="PTHR46093">
    <property type="entry name" value="ACYL-COA-BINDING DOMAIN-CONTAINING PROTEIN 5"/>
    <property type="match status" value="1"/>
</dbReference>
<gene>
    <name evidence="3" type="ORF">E6K81_16120</name>
</gene>